<dbReference type="KEGG" id="txa:HQN79_06680"/>
<dbReference type="RefSeq" id="WP_173285169.1">
    <property type="nucleotide sequence ID" value="NZ_CP054020.1"/>
</dbReference>
<dbReference type="Pfam" id="PF01852">
    <property type="entry name" value="START"/>
    <property type="match status" value="1"/>
</dbReference>
<evidence type="ECO:0000259" key="2">
    <source>
        <dbReference type="PROSITE" id="PS50848"/>
    </source>
</evidence>
<dbReference type="InterPro" id="IPR023393">
    <property type="entry name" value="START-like_dom_sf"/>
</dbReference>
<dbReference type="Proteomes" id="UP000504724">
    <property type="component" value="Chromosome"/>
</dbReference>
<feature type="chain" id="PRO_5028964726" evidence="1">
    <location>
        <begin position="24"/>
        <end position="210"/>
    </location>
</feature>
<dbReference type="InterPro" id="IPR028347">
    <property type="entry name" value="START_dom_prot"/>
</dbReference>
<dbReference type="CDD" id="cd08876">
    <property type="entry name" value="START_1"/>
    <property type="match status" value="1"/>
</dbReference>
<evidence type="ECO:0000313" key="4">
    <source>
        <dbReference type="Proteomes" id="UP000504724"/>
    </source>
</evidence>
<dbReference type="AlphaFoldDB" id="A0A7D4NQK6"/>
<dbReference type="GO" id="GO:0008289">
    <property type="term" value="F:lipid binding"/>
    <property type="evidence" value="ECO:0007669"/>
    <property type="project" value="InterPro"/>
</dbReference>
<dbReference type="EMBL" id="CP054020">
    <property type="protein sequence ID" value="QKI89271.1"/>
    <property type="molecule type" value="Genomic_DNA"/>
</dbReference>
<dbReference type="InterPro" id="IPR051213">
    <property type="entry name" value="START_lipid_transfer"/>
</dbReference>
<keyword evidence="1" id="KW-0732">Signal</keyword>
<dbReference type="PANTHER" id="PTHR19308:SF14">
    <property type="entry name" value="START DOMAIN-CONTAINING PROTEIN"/>
    <property type="match status" value="1"/>
</dbReference>
<keyword evidence="4" id="KW-1185">Reference proteome</keyword>
<dbReference type="PANTHER" id="PTHR19308">
    <property type="entry name" value="PHOSPHATIDYLCHOLINE TRANSFER PROTEIN"/>
    <property type="match status" value="1"/>
</dbReference>
<gene>
    <name evidence="3" type="ORF">HQN79_06680</name>
</gene>
<proteinExistence type="predicted"/>
<name>A0A7D4NQK6_9GAMM</name>
<organism evidence="3 4">
    <name type="scientific">Thiomicrorhabdus xiamenensis</name>
    <dbReference type="NCBI Taxonomy" id="2739063"/>
    <lineage>
        <taxon>Bacteria</taxon>
        <taxon>Pseudomonadati</taxon>
        <taxon>Pseudomonadota</taxon>
        <taxon>Gammaproteobacteria</taxon>
        <taxon>Thiotrichales</taxon>
        <taxon>Piscirickettsiaceae</taxon>
        <taxon>Thiomicrorhabdus</taxon>
    </lineage>
</organism>
<sequence>MTLRQFMTAAAISLFFYTGMAQAWQEQTTVDNNDVRVWTKKVENSEFKAFRGEVTIAAPIQQVFDFISDTPKAKEWYFNTLEAKRIKQTGDKQFLIYSVTNAPWPVSDRDSVTQVTVDDAKQDEITITLQAKPDALPLKENKVRITELNGFWKLQKINDNTTRVIFEMAAQPGGLLPSCLANSMAVDMPYQSLTNLKAKLERHHTTAANF</sequence>
<dbReference type="GO" id="GO:0005737">
    <property type="term" value="C:cytoplasm"/>
    <property type="evidence" value="ECO:0007669"/>
    <property type="project" value="UniProtKB-ARBA"/>
</dbReference>
<accession>A0A7D4NQK6</accession>
<dbReference type="SUPFAM" id="SSF55961">
    <property type="entry name" value="Bet v1-like"/>
    <property type="match status" value="1"/>
</dbReference>
<dbReference type="PIRSF" id="PIRSF039033">
    <property type="entry name" value="START_dom"/>
    <property type="match status" value="1"/>
</dbReference>
<dbReference type="InterPro" id="IPR002913">
    <property type="entry name" value="START_lipid-bd_dom"/>
</dbReference>
<evidence type="ECO:0000313" key="3">
    <source>
        <dbReference type="EMBL" id="QKI89271.1"/>
    </source>
</evidence>
<evidence type="ECO:0000256" key="1">
    <source>
        <dbReference type="SAM" id="SignalP"/>
    </source>
</evidence>
<feature type="domain" description="START" evidence="2">
    <location>
        <begin position="22"/>
        <end position="205"/>
    </location>
</feature>
<dbReference type="PROSITE" id="PS50848">
    <property type="entry name" value="START"/>
    <property type="match status" value="1"/>
</dbReference>
<reference evidence="3 4" key="1">
    <citation type="submission" date="2020-05" db="EMBL/GenBank/DDBJ databases">
        <title>Thiomicrorhabdus sediminis sp.nov. and Thiomicrorhabdus xiamenensis sp.nov., novel sulfur-oxidizing bacteria isolated from coastal sediment.</title>
        <authorList>
            <person name="Liu X."/>
        </authorList>
    </citation>
    <scope>NUCLEOTIDE SEQUENCE [LARGE SCALE GENOMIC DNA]</scope>
    <source>
        <strain evidence="3 4">G2</strain>
    </source>
</reference>
<feature type="signal peptide" evidence="1">
    <location>
        <begin position="1"/>
        <end position="23"/>
    </location>
</feature>
<dbReference type="Gene3D" id="3.30.530.20">
    <property type="match status" value="1"/>
</dbReference>
<protein>
    <submittedName>
        <fullName evidence="3">START domain-containing protein</fullName>
    </submittedName>
</protein>